<evidence type="ECO:0000313" key="2">
    <source>
        <dbReference type="EMBL" id="KAJ8924639.1"/>
    </source>
</evidence>
<keyword evidence="3" id="KW-1185">Reference proteome</keyword>
<dbReference type="Proteomes" id="UP001159042">
    <property type="component" value="Unassembled WGS sequence"/>
</dbReference>
<feature type="region of interest" description="Disordered" evidence="1">
    <location>
        <begin position="566"/>
        <end position="587"/>
    </location>
</feature>
<accession>A0AAV8WDE9</accession>
<comment type="caution">
    <text evidence="2">The sequence shown here is derived from an EMBL/GenBank/DDBJ whole genome shotgun (WGS) entry which is preliminary data.</text>
</comment>
<evidence type="ECO:0000313" key="3">
    <source>
        <dbReference type="Proteomes" id="UP001159042"/>
    </source>
</evidence>
<evidence type="ECO:0000256" key="1">
    <source>
        <dbReference type="SAM" id="MobiDB-lite"/>
    </source>
</evidence>
<sequence length="1111" mass="124891">MCRLPDMEMDVDWEKKTRRSSILKPQKPRNPLAPLDFSEVNPDSTLGKATRRVSFASSNFVKPFAADPEKNTIWDNTYEEEVDRTDSTKSSCEQTQATKISDFTNTTYAVSMLEETPYTEKLPSLGVSSASAQCKIYAEETKNITNEIPCPEESLISIARKSRSGSVYREGGNKAVDSIVVNNISRESSAIAMLNKENVKIEEASYDIPVPGVFVDITDKENVYAKGTCAVTKSVRYIKENFDYTQSVPCANNPESSLRYKNFNLQKSDSVMEFTCIGSEENIIQTNWLGGVTDKGFDDRTLQDSCVDVSKRTVYFDDSKNAMEFTLVNETEKSCVSKRTAGPHPPAQSSHPLLRGQNTICFDDSESNMEFTETFPVKAIQERKVDITTHTELTNKSECSMEFTTLIGKVIDHTASADVVQEEDMDLTTVSPVKCVSDLIKERPIVPEYDADTLPLPTTIGNTSKSYKESLSQSCRMDFTYNSKGCDVKRLHSLSPAVEAIKKRKVQQPFLEIETASSETETSKINTGEKPTLSTDLLINRSKISDTNLQDEKLAIPEPAISTSLSVNQSKIGDTDPKPNPQVLTLPNSNILYSEPMKIKLKPSQFVPMPELSAHMQNFDGTVGAIGHVSTPATSFHISMSAMSPCSEDTQQLIQATFSKPETLGLLNKNATTEATFNVSRKDTEVLKVKEKPPTEQRQLSTDVLEDTSFDKKVNEATYIKHSHTSAVENTEAEKLDNVFFKIGTESVEKDENCLIEDVTPLVLVAAEDFDASTDRASPPCKVADVEVSPKEGDSNSADYANYTQRSNFIFSNIQEYLSRLPVYEPEKYTDKHVMSKLTKQIEENYFAIKRVLSKPWKQVPDLEERHRRDIEASRITTSTDEEDLSGPKLELVAPTTVKERICEIAKGTKQYWDFVKNEGDFYYFSTLFATLGFKVHIHPELCLVYSVETFKNLADFAKSICWYELKVLQQKLTQQNLLSVLGTKFDIFALLDYISMSVEEIINFHIEYNSLAKKYAESHHFRMNPDFSVTFEIINLKLIICWIITVKLSLANMFSVSNGDVTAVAKVGMRVNEEHIKTIVENTPKGPQFFRNFIEAVDAYVVRIARRIEK</sequence>
<dbReference type="EMBL" id="JANEYG010000002">
    <property type="protein sequence ID" value="KAJ8924639.1"/>
    <property type="molecule type" value="Genomic_DNA"/>
</dbReference>
<dbReference type="AlphaFoldDB" id="A0AAV8WDE9"/>
<feature type="region of interest" description="Disordered" evidence="1">
    <location>
        <begin position="1"/>
        <end position="43"/>
    </location>
</feature>
<proteinExistence type="predicted"/>
<gene>
    <name evidence="2" type="ORF">NQ315_000790</name>
</gene>
<reference evidence="2 3" key="1">
    <citation type="journal article" date="2023" name="Insect Mol. Biol.">
        <title>Genome sequencing provides insights into the evolution of gene families encoding plant cell wall-degrading enzymes in longhorned beetles.</title>
        <authorList>
            <person name="Shin N.R."/>
            <person name="Okamura Y."/>
            <person name="Kirsch R."/>
            <person name="Pauchet Y."/>
        </authorList>
    </citation>
    <scope>NUCLEOTIDE SEQUENCE [LARGE SCALE GENOMIC DNA]</scope>
    <source>
        <strain evidence="2">EAD_L_NR</strain>
    </source>
</reference>
<protein>
    <submittedName>
        <fullName evidence="2">Uncharacterized protein</fullName>
    </submittedName>
</protein>
<organism evidence="2 3">
    <name type="scientific">Exocentrus adspersus</name>
    <dbReference type="NCBI Taxonomy" id="1586481"/>
    <lineage>
        <taxon>Eukaryota</taxon>
        <taxon>Metazoa</taxon>
        <taxon>Ecdysozoa</taxon>
        <taxon>Arthropoda</taxon>
        <taxon>Hexapoda</taxon>
        <taxon>Insecta</taxon>
        <taxon>Pterygota</taxon>
        <taxon>Neoptera</taxon>
        <taxon>Endopterygota</taxon>
        <taxon>Coleoptera</taxon>
        <taxon>Polyphaga</taxon>
        <taxon>Cucujiformia</taxon>
        <taxon>Chrysomeloidea</taxon>
        <taxon>Cerambycidae</taxon>
        <taxon>Lamiinae</taxon>
        <taxon>Acanthocinini</taxon>
        <taxon>Exocentrus</taxon>
    </lineage>
</organism>
<name>A0AAV8WDE9_9CUCU</name>